<evidence type="ECO:0000256" key="1">
    <source>
        <dbReference type="SAM" id="Phobius"/>
    </source>
</evidence>
<dbReference type="InParanoid" id="K0KK76"/>
<dbReference type="Proteomes" id="UP000009328">
    <property type="component" value="Unassembled WGS sequence"/>
</dbReference>
<keyword evidence="1" id="KW-1133">Transmembrane helix</keyword>
<dbReference type="AlphaFoldDB" id="K0KK76"/>
<keyword evidence="3" id="KW-1185">Reference proteome</keyword>
<organism evidence="2 3">
    <name type="scientific">Wickerhamomyces ciferrii (strain ATCC 14091 / BCRC 22168 / CBS 111 / JCM 3599 / NBRC 0793 / NRRL Y-1031 F-60-10)</name>
    <name type="common">Yeast</name>
    <name type="synonym">Pichia ciferrii</name>
    <dbReference type="NCBI Taxonomy" id="1206466"/>
    <lineage>
        <taxon>Eukaryota</taxon>
        <taxon>Fungi</taxon>
        <taxon>Dikarya</taxon>
        <taxon>Ascomycota</taxon>
        <taxon>Saccharomycotina</taxon>
        <taxon>Saccharomycetes</taxon>
        <taxon>Phaffomycetales</taxon>
        <taxon>Wickerhamomycetaceae</taxon>
        <taxon>Wickerhamomyces</taxon>
    </lineage>
</organism>
<evidence type="ECO:0000313" key="2">
    <source>
        <dbReference type="EMBL" id="CCH45635.1"/>
    </source>
</evidence>
<name>K0KK76_WICCF</name>
<proteinExistence type="predicted"/>
<comment type="caution">
    <text evidence="2">The sequence shown here is derived from an EMBL/GenBank/DDBJ whole genome shotgun (WGS) entry which is preliminary data.</text>
</comment>
<accession>K0KK76</accession>
<feature type="transmembrane region" description="Helical" evidence="1">
    <location>
        <begin position="45"/>
        <end position="63"/>
    </location>
</feature>
<evidence type="ECO:0000313" key="3">
    <source>
        <dbReference type="Proteomes" id="UP000009328"/>
    </source>
</evidence>
<dbReference type="EMBL" id="CAIF01000204">
    <property type="protein sequence ID" value="CCH45635.1"/>
    <property type="molecule type" value="Genomic_DNA"/>
</dbReference>
<gene>
    <name evidence="2" type="ORF">BN7_5219a</name>
</gene>
<reference evidence="2 3" key="1">
    <citation type="journal article" date="2012" name="Eukaryot. Cell">
        <title>Draft genome sequence of Wickerhamomyces ciferrii NRRL Y-1031 F-60-10.</title>
        <authorList>
            <person name="Schneider J."/>
            <person name="Andrea H."/>
            <person name="Blom J."/>
            <person name="Jaenicke S."/>
            <person name="Ruckert C."/>
            <person name="Schorsch C."/>
            <person name="Szczepanowski R."/>
            <person name="Farwick M."/>
            <person name="Goesmann A."/>
            <person name="Puhler A."/>
            <person name="Schaffer S."/>
            <person name="Tauch A."/>
            <person name="Kohler T."/>
            <person name="Brinkrolf K."/>
        </authorList>
    </citation>
    <scope>NUCLEOTIDE SEQUENCE [LARGE SCALE GENOMIC DNA]</scope>
    <source>
        <strain evidence="3">ATCC 14091 / BCRC 22168 / CBS 111 / JCM 3599 / NBRC 0793 / NRRL Y-1031 F-60-10</strain>
    </source>
</reference>
<feature type="transmembrane region" description="Helical" evidence="1">
    <location>
        <begin position="75"/>
        <end position="94"/>
    </location>
</feature>
<protein>
    <submittedName>
        <fullName evidence="2">Membrane protein</fullName>
    </submittedName>
</protein>
<dbReference type="HOGENOM" id="CLU_1171398_0_0_1"/>
<sequence>MNLIDIYDELQNYSLHAIYTNCNAQIVKLDVFFAKTLASIHTLSILFNLFVVLVVVVDPVLFFDHSRALLLHIKISSTHLLISFAINCTIYNSISKDKKEKRLKMFRNSIKSIAKLGFTSQRSSILRNTTPRLSSFTSIRTYANSNSDSNEKIVYLFQRYPDVMKSLEEFHKIRIETEDGLDPQQMNEQQINKVLENKEFQEAFDKFREELGKVEEKDPQGAQELMNYILDPSFMSK</sequence>
<keyword evidence="1" id="KW-0812">Transmembrane</keyword>
<keyword evidence="1" id="KW-0472">Membrane</keyword>